<reference evidence="10 13" key="2">
    <citation type="submission" date="2021-08" db="EMBL/GenBank/DDBJ databases">
        <title>Complete genome sequence of the strain Aneurinibacillus thermoaerophilus CCM 8960.</title>
        <authorList>
            <person name="Musilova J."/>
            <person name="Kourilova X."/>
            <person name="Pernicova I."/>
            <person name="Bezdicek M."/>
            <person name="Lengerova M."/>
            <person name="Obruca S."/>
            <person name="Sedlar K."/>
        </authorList>
    </citation>
    <scope>NUCLEOTIDE SEQUENCE [LARGE SCALE GENOMIC DNA]</scope>
    <source>
        <strain evidence="10 13">CCM 8960</strain>
    </source>
</reference>
<dbReference type="NCBIfam" id="TIGR01549">
    <property type="entry name" value="HAD-SF-IA-v1"/>
    <property type="match status" value="1"/>
</dbReference>
<keyword evidence="3 9" id="KW-0378">Hydrolase</keyword>
<dbReference type="EMBL" id="CP080764">
    <property type="protein sequence ID" value="QYY41309.1"/>
    <property type="molecule type" value="Genomic_DNA"/>
</dbReference>
<evidence type="ECO:0000256" key="9">
    <source>
        <dbReference type="HAMAP-Rule" id="MF_01375"/>
    </source>
</evidence>
<dbReference type="InterPro" id="IPR023214">
    <property type="entry name" value="HAD_sf"/>
</dbReference>
<evidence type="ECO:0000256" key="3">
    <source>
        <dbReference type="ARBA" id="ARBA00022801"/>
    </source>
</evidence>
<comment type="similarity">
    <text evidence="9">Belongs to the HAD-like hydrolase superfamily. PhnX family.</text>
</comment>
<dbReference type="SFLD" id="SFLDS00003">
    <property type="entry name" value="Haloacid_Dehalogenase"/>
    <property type="match status" value="1"/>
</dbReference>
<evidence type="ECO:0000256" key="8">
    <source>
        <dbReference type="ARBA" id="ARBA00066472"/>
    </source>
</evidence>
<dbReference type="SFLD" id="SFLDG01129">
    <property type="entry name" value="C1.5:_HAD__Beta-PGM__Phosphata"/>
    <property type="match status" value="1"/>
</dbReference>
<accession>A0A1G7Y0P6</accession>
<comment type="function">
    <text evidence="7 9">Involved in phosphonate degradation.</text>
</comment>
<feature type="binding site" evidence="9">
    <location>
        <position position="10"/>
    </location>
    <ligand>
        <name>Mg(2+)</name>
        <dbReference type="ChEBI" id="CHEBI:18420"/>
    </ligand>
</feature>
<evidence type="ECO:0000256" key="5">
    <source>
        <dbReference type="ARBA" id="ARBA00023270"/>
    </source>
</evidence>
<feature type="binding site" evidence="9">
    <location>
        <position position="182"/>
    </location>
    <ligand>
        <name>Mg(2+)</name>
        <dbReference type="ChEBI" id="CHEBI:18420"/>
    </ligand>
</feature>
<dbReference type="InterPro" id="IPR023198">
    <property type="entry name" value="PGP-like_dom2"/>
</dbReference>
<dbReference type="OrthoDB" id="5504491at2"/>
<keyword evidence="4 9" id="KW-0460">Magnesium</keyword>
<dbReference type="EC" id="3.11.1.1" evidence="8 9"/>
<dbReference type="GO" id="GO:0019700">
    <property type="term" value="P:organic phosphonate catabolic process"/>
    <property type="evidence" value="ECO:0007669"/>
    <property type="project" value="InterPro"/>
</dbReference>
<dbReference type="CDD" id="cd02586">
    <property type="entry name" value="HAD_PHN"/>
    <property type="match status" value="1"/>
</dbReference>
<dbReference type="InterPro" id="IPR006323">
    <property type="entry name" value="Phosphonoacetald_hydro"/>
</dbReference>
<dbReference type="Pfam" id="PF00702">
    <property type="entry name" value="Hydrolase"/>
    <property type="match status" value="1"/>
</dbReference>
<evidence type="ECO:0000256" key="2">
    <source>
        <dbReference type="ARBA" id="ARBA00022723"/>
    </source>
</evidence>
<organism evidence="11 12">
    <name type="scientific">Aneurinibacillus thermoaerophilus</name>
    <dbReference type="NCBI Taxonomy" id="143495"/>
    <lineage>
        <taxon>Bacteria</taxon>
        <taxon>Bacillati</taxon>
        <taxon>Bacillota</taxon>
        <taxon>Bacilli</taxon>
        <taxon>Bacillales</taxon>
        <taxon>Paenibacillaceae</taxon>
        <taxon>Aneurinibacillus group</taxon>
        <taxon>Aneurinibacillus</taxon>
    </lineage>
</organism>
<dbReference type="SUPFAM" id="SSF56784">
    <property type="entry name" value="HAD-like"/>
    <property type="match status" value="1"/>
</dbReference>
<gene>
    <name evidence="9" type="primary">phnX</name>
    <name evidence="10" type="ORF">K3F53_10120</name>
    <name evidence="11" type="ORF">SAMN04489735_100558</name>
</gene>
<dbReference type="RefSeq" id="WP_082705964.1">
    <property type="nucleotide sequence ID" value="NZ_CP080764.1"/>
</dbReference>
<dbReference type="GO" id="GO:0000287">
    <property type="term" value="F:magnesium ion binding"/>
    <property type="evidence" value="ECO:0007669"/>
    <property type="project" value="UniProtKB-UniRule"/>
</dbReference>
<protein>
    <recommendedName>
        <fullName evidence="8 9">Phosphonoacetaldehyde hydrolase</fullName>
        <shortName evidence="9">Phosphonatase</shortName>
        <ecNumber evidence="8 9">3.11.1.1</ecNumber>
    </recommendedName>
    <alternativeName>
        <fullName evidence="9">Phosphonoacetaldehyde phosphonohydrolase</fullName>
    </alternativeName>
</protein>
<dbReference type="SFLD" id="SFLDG01135">
    <property type="entry name" value="C1.5.6:_HAD__Beta-PGM__Phospha"/>
    <property type="match status" value="1"/>
</dbReference>
<dbReference type="GO" id="GO:0006281">
    <property type="term" value="P:DNA repair"/>
    <property type="evidence" value="ECO:0007669"/>
    <property type="project" value="TreeGrafter"/>
</dbReference>
<dbReference type="AlphaFoldDB" id="A0A1G7Y0P6"/>
<dbReference type="Proteomes" id="UP000198956">
    <property type="component" value="Unassembled WGS sequence"/>
</dbReference>
<dbReference type="PANTHER" id="PTHR43434">
    <property type="entry name" value="PHOSPHOGLYCOLATE PHOSPHATASE"/>
    <property type="match status" value="1"/>
</dbReference>
<feature type="active site" description="Schiff-base intermediate with substrate" evidence="9">
    <location>
        <position position="49"/>
    </location>
</feature>
<dbReference type="FunFam" id="1.10.150.240:FF:000006">
    <property type="entry name" value="Phosphonoacetaldehyde hydrolase"/>
    <property type="match status" value="1"/>
</dbReference>
<reference evidence="11 12" key="1">
    <citation type="submission" date="2016-10" db="EMBL/GenBank/DDBJ databases">
        <authorList>
            <person name="de Groot N.N."/>
        </authorList>
    </citation>
    <scope>NUCLEOTIDE SEQUENCE [LARGE SCALE GENOMIC DNA]</scope>
    <source>
        <strain evidence="11 12">L 420-91</strain>
    </source>
</reference>
<dbReference type="InterPro" id="IPR006439">
    <property type="entry name" value="HAD-SF_hydro_IA"/>
</dbReference>
<evidence type="ECO:0000313" key="10">
    <source>
        <dbReference type="EMBL" id="QYY41309.1"/>
    </source>
</evidence>
<keyword evidence="2 9" id="KW-0479">Metal-binding</keyword>
<comment type="cofactor">
    <cofactor evidence="9">
        <name>Mg(2+)</name>
        <dbReference type="ChEBI" id="CHEBI:18420"/>
    </cofactor>
    <text evidence="9">Binds 1 Mg(2+) ion per subunit.</text>
</comment>
<dbReference type="GeneID" id="97141724"/>
<dbReference type="PANTHER" id="PTHR43434:SF19">
    <property type="entry name" value="PHOSPHONOACETALDEHYDE HYDROLASE"/>
    <property type="match status" value="1"/>
</dbReference>
<dbReference type="EMBL" id="FNDE01000005">
    <property type="protein sequence ID" value="SDG90019.1"/>
    <property type="molecule type" value="Genomic_DNA"/>
</dbReference>
<evidence type="ECO:0000256" key="7">
    <source>
        <dbReference type="ARBA" id="ARBA00056573"/>
    </source>
</evidence>
<dbReference type="InterPro" id="IPR036412">
    <property type="entry name" value="HAD-like_sf"/>
</dbReference>
<dbReference type="InterPro" id="IPR050155">
    <property type="entry name" value="HAD-like_hydrolase_sf"/>
</dbReference>
<dbReference type="Gene3D" id="3.40.50.1000">
    <property type="entry name" value="HAD superfamily/HAD-like"/>
    <property type="match status" value="1"/>
</dbReference>
<dbReference type="GO" id="GO:0005829">
    <property type="term" value="C:cytosol"/>
    <property type="evidence" value="ECO:0007669"/>
    <property type="project" value="TreeGrafter"/>
</dbReference>
<feature type="binding site" evidence="9">
    <location>
        <position position="8"/>
    </location>
    <ligand>
        <name>Mg(2+)</name>
        <dbReference type="ChEBI" id="CHEBI:18420"/>
    </ligand>
</feature>
<evidence type="ECO:0000313" key="12">
    <source>
        <dbReference type="Proteomes" id="UP000198956"/>
    </source>
</evidence>
<comment type="catalytic activity">
    <reaction evidence="6 9">
        <text>phosphonoacetaldehyde + H2O = acetaldehyde + phosphate + H(+)</text>
        <dbReference type="Rhea" id="RHEA:18905"/>
        <dbReference type="ChEBI" id="CHEBI:15343"/>
        <dbReference type="ChEBI" id="CHEBI:15377"/>
        <dbReference type="ChEBI" id="CHEBI:15378"/>
        <dbReference type="ChEBI" id="CHEBI:43474"/>
        <dbReference type="ChEBI" id="CHEBI:58383"/>
        <dbReference type="EC" id="3.11.1.1"/>
    </reaction>
</comment>
<dbReference type="GO" id="GO:0050194">
    <property type="term" value="F:phosphonoacetaldehyde hydrolase activity"/>
    <property type="evidence" value="ECO:0007669"/>
    <property type="project" value="UniProtKB-UniRule"/>
</dbReference>
<evidence type="ECO:0000313" key="13">
    <source>
        <dbReference type="Proteomes" id="UP000826616"/>
    </source>
</evidence>
<dbReference type="NCBIfam" id="TIGR01422">
    <property type="entry name" value="phosphonatase"/>
    <property type="match status" value="1"/>
</dbReference>
<evidence type="ECO:0000256" key="4">
    <source>
        <dbReference type="ARBA" id="ARBA00022842"/>
    </source>
</evidence>
<keyword evidence="5 9" id="KW-0704">Schiff base</keyword>
<keyword evidence="13" id="KW-1185">Reference proteome</keyword>
<feature type="active site" description="Nucleophile" evidence="9">
    <location>
        <position position="8"/>
    </location>
</feature>
<sequence length="265" mass="29654">MIQAVIFDWAGTMIDYGCFAPLAAFMEAFKHKGVEITVEEAREPMGLLKREHIAAICAMERVAGAWEEKHGKRPDHADIDELYADFEARLFSVLANHAKPVPGAVQLVNRLREQGMKIGSTTGYTTDMMHVIVPKAKKHGYEPDTLVTPDEVPAGRPFPWMCYTNAMRLGVYPMWRIVKVGDTLSDIQEGRNAGAWTVGVIKGSSELGMTEEEVHACDTDVLSRKMTDVRDRFLHAGAHFVIETIGELEEVIAEINERMRQGERP</sequence>
<evidence type="ECO:0000256" key="1">
    <source>
        <dbReference type="ARBA" id="ARBA00011738"/>
    </source>
</evidence>
<dbReference type="Gene3D" id="1.10.150.240">
    <property type="entry name" value="Putative phosphatase, domain 2"/>
    <property type="match status" value="1"/>
</dbReference>
<evidence type="ECO:0000313" key="11">
    <source>
        <dbReference type="EMBL" id="SDG90019.1"/>
    </source>
</evidence>
<proteinExistence type="inferred from homology"/>
<dbReference type="GO" id="GO:0008967">
    <property type="term" value="F:phosphoglycolate phosphatase activity"/>
    <property type="evidence" value="ECO:0007669"/>
    <property type="project" value="TreeGrafter"/>
</dbReference>
<dbReference type="HAMAP" id="MF_01375">
    <property type="entry name" value="PhnX"/>
    <property type="match status" value="1"/>
</dbReference>
<evidence type="ECO:0000256" key="6">
    <source>
        <dbReference type="ARBA" id="ARBA00052005"/>
    </source>
</evidence>
<comment type="subunit">
    <text evidence="1 9">Homodimer.</text>
</comment>
<name>A0A1G7Y0P6_ANETH</name>
<dbReference type="Proteomes" id="UP000826616">
    <property type="component" value="Chromosome"/>
</dbReference>